<evidence type="ECO:0000313" key="3">
    <source>
        <dbReference type="EMBL" id="JAB99241.1"/>
    </source>
</evidence>
<organism evidence="3">
    <name type="scientific">Ceratitis capitata</name>
    <name type="common">Mediterranean fruit fly</name>
    <name type="synonym">Tephritis capitata</name>
    <dbReference type="NCBI Taxonomy" id="7213"/>
    <lineage>
        <taxon>Eukaryota</taxon>
        <taxon>Metazoa</taxon>
        <taxon>Ecdysozoa</taxon>
        <taxon>Arthropoda</taxon>
        <taxon>Hexapoda</taxon>
        <taxon>Insecta</taxon>
        <taxon>Pterygota</taxon>
        <taxon>Neoptera</taxon>
        <taxon>Endopterygota</taxon>
        <taxon>Diptera</taxon>
        <taxon>Brachycera</taxon>
        <taxon>Muscomorpha</taxon>
        <taxon>Tephritoidea</taxon>
        <taxon>Tephritidae</taxon>
        <taxon>Ceratitis</taxon>
        <taxon>Ceratitis</taxon>
    </lineage>
</organism>
<dbReference type="EMBL" id="GAMC01007314">
    <property type="protein sequence ID" value="JAB99241.1"/>
    <property type="molecule type" value="mRNA"/>
</dbReference>
<dbReference type="InterPro" id="IPR027831">
    <property type="entry name" value="DUF4485"/>
</dbReference>
<feature type="region of interest" description="Disordered" evidence="1">
    <location>
        <begin position="87"/>
        <end position="109"/>
    </location>
</feature>
<protein>
    <recommendedName>
        <fullName evidence="2">DUF4485 domain-containing protein</fullName>
    </recommendedName>
</protein>
<dbReference type="OrthoDB" id="6623662at2759"/>
<name>W8C0R9_CERCA</name>
<reference evidence="3" key="1">
    <citation type="submission" date="2013-07" db="EMBL/GenBank/DDBJ databases">
        <authorList>
            <person name="Geib S."/>
        </authorList>
    </citation>
    <scope>NUCLEOTIDE SEQUENCE</scope>
</reference>
<reference evidence="3" key="2">
    <citation type="journal article" date="2014" name="BMC Genomics">
        <title>A genomic perspective to assessing quality of mass-reared SIT flies used in Mediterranean fruit fly (Ceratitis capitata) eradication in California.</title>
        <authorList>
            <person name="Calla B."/>
            <person name="Hall B."/>
            <person name="Hou S."/>
            <person name="Geib S.M."/>
        </authorList>
    </citation>
    <scope>NUCLEOTIDE SEQUENCE</scope>
</reference>
<dbReference type="AlphaFoldDB" id="W8C0R9"/>
<proteinExistence type="evidence at transcript level"/>
<accession>W8C0R9</accession>
<feature type="domain" description="DUF4485" evidence="2">
    <location>
        <begin position="34"/>
        <end position="88"/>
    </location>
</feature>
<dbReference type="Pfam" id="PF14846">
    <property type="entry name" value="DUF4485"/>
    <property type="match status" value="1"/>
</dbReference>
<evidence type="ECO:0000259" key="2">
    <source>
        <dbReference type="Pfam" id="PF14846"/>
    </source>
</evidence>
<evidence type="ECO:0000256" key="1">
    <source>
        <dbReference type="SAM" id="MobiDB-lite"/>
    </source>
</evidence>
<sequence length="315" mass="35276">MAAEESIDYQLTENFIFFQDILKQPEDVFDCRSREYKLARAWLDKLSMSGFETIEDLRLRNVYMSHLVACLNYGKLTGPFVSMPKPGPTLDPSDFQSTEKPRLTCPRPPPSAPASHKACLTTQSTSTPCECAFVCCDKQEDKRDCDSGKSPFDRICGYMTQYMNVPACMDGSLSGKFFTKDAGTSCAITSAGTSSALYQKSDKYEADACCSVHQDNVLGDPQLVYERITVLLDAIASELRGDETPGNNDYLEYELARYKKFIMGYSKVAAEISNLQARKSLRSYLLLNLQNDLVKLLNEGSPPEVNAKRVFTYDR</sequence>